<evidence type="ECO:0000313" key="8">
    <source>
        <dbReference type="Proteomes" id="UP000622317"/>
    </source>
</evidence>
<name>A0A927F9S9_9BACT</name>
<dbReference type="RefSeq" id="WP_191618087.1">
    <property type="nucleotide sequence ID" value="NZ_JACYFG010000038.1"/>
</dbReference>
<dbReference type="SUPFAM" id="SSF47598">
    <property type="entry name" value="Ribbon-helix-helix"/>
    <property type="match status" value="1"/>
</dbReference>
<dbReference type="GO" id="GO:0006355">
    <property type="term" value="P:regulation of DNA-templated transcription"/>
    <property type="evidence" value="ECO:0007669"/>
    <property type="project" value="InterPro"/>
</dbReference>
<evidence type="ECO:0000256" key="3">
    <source>
        <dbReference type="ARBA" id="ARBA00020541"/>
    </source>
</evidence>
<keyword evidence="5" id="KW-0184">Conjugation</keyword>
<comment type="subcellular location">
    <subcellularLocation>
        <location evidence="1">Cytoplasm</location>
    </subcellularLocation>
</comment>
<gene>
    <name evidence="7" type="ORF">IEN85_15890</name>
</gene>
<evidence type="ECO:0000256" key="4">
    <source>
        <dbReference type="ARBA" id="ARBA00022490"/>
    </source>
</evidence>
<sequence>MLAIRLQPDIEKRLERLAKKTGRTKTFYAREAILQHLEDMEDYYLAADAARNPGRVFTSEEAKRELGL</sequence>
<dbReference type="AlphaFoldDB" id="A0A927F9S9"/>
<comment type="caution">
    <text evidence="7">The sequence shown here is derived from an EMBL/GenBank/DDBJ whole genome shotgun (WGS) entry which is preliminary data.</text>
</comment>
<proteinExistence type="inferred from homology"/>
<keyword evidence="8" id="KW-1185">Reference proteome</keyword>
<accession>A0A927F9S9</accession>
<dbReference type="GO" id="GO:0005737">
    <property type="term" value="C:cytoplasm"/>
    <property type="evidence" value="ECO:0007669"/>
    <property type="project" value="UniProtKB-SubCell"/>
</dbReference>
<evidence type="ECO:0000256" key="2">
    <source>
        <dbReference type="ARBA" id="ARBA00007183"/>
    </source>
</evidence>
<evidence type="ECO:0000256" key="1">
    <source>
        <dbReference type="ARBA" id="ARBA00004496"/>
    </source>
</evidence>
<dbReference type="InterPro" id="IPR010985">
    <property type="entry name" value="Ribbon_hlx_hlx"/>
</dbReference>
<dbReference type="Proteomes" id="UP000622317">
    <property type="component" value="Unassembled WGS sequence"/>
</dbReference>
<organism evidence="7 8">
    <name type="scientific">Pelagicoccus enzymogenes</name>
    <dbReference type="NCBI Taxonomy" id="2773457"/>
    <lineage>
        <taxon>Bacteria</taxon>
        <taxon>Pseudomonadati</taxon>
        <taxon>Verrucomicrobiota</taxon>
        <taxon>Opitutia</taxon>
        <taxon>Puniceicoccales</taxon>
        <taxon>Pelagicoccaceae</taxon>
        <taxon>Pelagicoccus</taxon>
    </lineage>
</organism>
<dbReference type="EMBL" id="JACYFG010000038">
    <property type="protein sequence ID" value="MBD5780982.1"/>
    <property type="molecule type" value="Genomic_DNA"/>
</dbReference>
<protein>
    <recommendedName>
        <fullName evidence="3">Relaxosome protein TraY</fullName>
    </recommendedName>
</protein>
<comment type="similarity">
    <text evidence="2">Belongs to the TraY family.</text>
</comment>
<dbReference type="InterPro" id="IPR008876">
    <property type="entry name" value="TraY"/>
</dbReference>
<reference evidence="7" key="1">
    <citation type="submission" date="2020-09" db="EMBL/GenBank/DDBJ databases">
        <title>Pelagicoccus enzymogenes sp. nov. with an EPS production, isolated from marine sediment.</title>
        <authorList>
            <person name="Feng X."/>
        </authorList>
    </citation>
    <scope>NUCLEOTIDE SEQUENCE</scope>
    <source>
        <strain evidence="7">NFK12</strain>
    </source>
</reference>
<evidence type="ECO:0000256" key="5">
    <source>
        <dbReference type="ARBA" id="ARBA00022971"/>
    </source>
</evidence>
<keyword evidence="4" id="KW-0963">Cytoplasm</keyword>
<evidence type="ECO:0000256" key="6">
    <source>
        <dbReference type="ARBA" id="ARBA00023125"/>
    </source>
</evidence>
<dbReference type="Pfam" id="PF05509">
    <property type="entry name" value="TraY"/>
    <property type="match status" value="1"/>
</dbReference>
<evidence type="ECO:0000313" key="7">
    <source>
        <dbReference type="EMBL" id="MBD5780982.1"/>
    </source>
</evidence>
<keyword evidence="6" id="KW-0238">DNA-binding</keyword>
<dbReference type="GO" id="GO:0003677">
    <property type="term" value="F:DNA binding"/>
    <property type="evidence" value="ECO:0007669"/>
    <property type="project" value="UniProtKB-KW"/>
</dbReference>